<evidence type="ECO:0000256" key="1">
    <source>
        <dbReference type="ARBA" id="ARBA00008061"/>
    </source>
</evidence>
<reference evidence="5 6" key="1">
    <citation type="submission" date="2024-02" db="EMBL/GenBank/DDBJ databases">
        <title>Bacterial strain from lacustrine sediment.</title>
        <authorList>
            <person name="Petit C."/>
            <person name="Fadhlaoui K."/>
        </authorList>
    </citation>
    <scope>NUCLEOTIDE SEQUENCE [LARGE SCALE GENOMIC DNA]</scope>
    <source>
        <strain evidence="5 6">IPX-CK</strain>
    </source>
</reference>
<dbReference type="Proteomes" id="UP001451571">
    <property type="component" value="Chromosome"/>
</dbReference>
<dbReference type="CDD" id="cd11338">
    <property type="entry name" value="AmyAc_CMD"/>
    <property type="match status" value="1"/>
</dbReference>
<dbReference type="InterPro" id="IPR014756">
    <property type="entry name" value="Ig_E-set"/>
</dbReference>
<dbReference type="Pfam" id="PF02903">
    <property type="entry name" value="Alpha-amylase_N"/>
    <property type="match status" value="1"/>
</dbReference>
<dbReference type="Pfam" id="PF00128">
    <property type="entry name" value="Alpha-amylase"/>
    <property type="match status" value="1"/>
</dbReference>
<dbReference type="InterPro" id="IPR017853">
    <property type="entry name" value="GH"/>
</dbReference>
<comment type="similarity">
    <text evidence="1">Belongs to the glycosyl hydrolase 13 family.</text>
</comment>
<dbReference type="EMBL" id="CP146256">
    <property type="protein sequence ID" value="XAH74940.1"/>
    <property type="molecule type" value="Genomic_DNA"/>
</dbReference>
<dbReference type="Gene3D" id="3.20.20.80">
    <property type="entry name" value="Glycosidases"/>
    <property type="match status" value="1"/>
</dbReference>
<proteinExistence type="inferred from homology"/>
<accession>A0ABZ3EZG1</accession>
<organism evidence="5 6">
    <name type="scientific">Kineothrix sedimenti</name>
    <dbReference type="NCBI Taxonomy" id="3123317"/>
    <lineage>
        <taxon>Bacteria</taxon>
        <taxon>Bacillati</taxon>
        <taxon>Bacillota</taxon>
        <taxon>Clostridia</taxon>
        <taxon>Lachnospirales</taxon>
        <taxon>Lachnospiraceae</taxon>
        <taxon>Kineothrix</taxon>
    </lineage>
</organism>
<gene>
    <name evidence="5" type="ORF">V6984_03995</name>
</gene>
<dbReference type="InterPro" id="IPR013783">
    <property type="entry name" value="Ig-like_fold"/>
</dbReference>
<dbReference type="CDD" id="cd02857">
    <property type="entry name" value="E_set_CDase_PDE_N"/>
    <property type="match status" value="1"/>
</dbReference>
<keyword evidence="3" id="KW-0326">Glycosidase</keyword>
<dbReference type="Gene3D" id="2.60.40.10">
    <property type="entry name" value="Immunoglobulins"/>
    <property type="match status" value="1"/>
</dbReference>
<dbReference type="PANTHER" id="PTHR10357">
    <property type="entry name" value="ALPHA-AMYLASE FAMILY MEMBER"/>
    <property type="match status" value="1"/>
</dbReference>
<evidence type="ECO:0000256" key="3">
    <source>
        <dbReference type="ARBA" id="ARBA00023295"/>
    </source>
</evidence>
<dbReference type="InterPro" id="IPR004185">
    <property type="entry name" value="Glyco_hydro_13_lg-like_dom"/>
</dbReference>
<dbReference type="RefSeq" id="WP_342758518.1">
    <property type="nucleotide sequence ID" value="NZ_CP146256.1"/>
</dbReference>
<keyword evidence="6" id="KW-1185">Reference proteome</keyword>
<dbReference type="SUPFAM" id="SSF51445">
    <property type="entry name" value="(Trans)glycosidases"/>
    <property type="match status" value="1"/>
</dbReference>
<dbReference type="SUPFAM" id="SSF81296">
    <property type="entry name" value="E set domains"/>
    <property type="match status" value="1"/>
</dbReference>
<dbReference type="PANTHER" id="PTHR10357:SF210">
    <property type="entry name" value="MALTODEXTRIN GLUCOSIDASE"/>
    <property type="match status" value="1"/>
</dbReference>
<protein>
    <submittedName>
        <fullName evidence="5">Glycoside hydrolase family 13 protein</fullName>
    </submittedName>
</protein>
<evidence type="ECO:0000313" key="6">
    <source>
        <dbReference type="Proteomes" id="UP001451571"/>
    </source>
</evidence>
<dbReference type="InterPro" id="IPR006047">
    <property type="entry name" value="GH13_cat_dom"/>
</dbReference>
<keyword evidence="2 5" id="KW-0378">Hydrolase</keyword>
<sequence length="554" mass="65779">MNKSAILHIPLSQYAFASGEFELTIRIRTGKQDLTKCTLYYADRACGSVPIEFQSVLMETVYSDELFDYYECVVKSPYSRVCYFFKLEKDEEWIYYYGDEFREEMADIKLDGFMIDGRSEYYQYPFLLKSEIYKEPEWFKNALVYNIFPDSFATGKGYIEKMPKEIEASDKKKCKSRLGGTLRGIMENLDYIKELGFDCLYLNPIFVAGECHKYDIRDYCQIDPCFGTNEEFRELVEKIHERNMYIVIDGVFNHCSWDFFAFEDVVEKGKKSRYWDWFYRLEEPVVRPKDETTIPGYASFTYERKMPKLNTANTEVQEYFCNVCSYWLKEYRVDGWRLDVANEVDKNFWRRFRKTAKEINKDAVFIGEVWENSEVWLRGDMFDSTMNYDFRRHCRDFFALGNIDKDTFAGQITSMYLRYSKEVAEGQLNILDSHDVPRFLSLCGGNMKRWKMAVCFLMMMPGVPCIFYGDERGIEGVAENEYRKAMPWEYEEDRTGEDSPENIIKELADFRKKYIKPGDGFQIHTTGEKLILNRGEKIEAIFDMEKETCEWSYK</sequence>
<dbReference type="Gene3D" id="3.90.400.10">
    <property type="entry name" value="Oligo-1,6-glucosidase, Domain 2"/>
    <property type="match status" value="1"/>
</dbReference>
<evidence type="ECO:0000259" key="4">
    <source>
        <dbReference type="SMART" id="SM00642"/>
    </source>
</evidence>
<evidence type="ECO:0000256" key="2">
    <source>
        <dbReference type="ARBA" id="ARBA00022801"/>
    </source>
</evidence>
<dbReference type="GO" id="GO:0016787">
    <property type="term" value="F:hydrolase activity"/>
    <property type="evidence" value="ECO:0007669"/>
    <property type="project" value="UniProtKB-KW"/>
</dbReference>
<dbReference type="InterPro" id="IPR045857">
    <property type="entry name" value="O16G_dom_2"/>
</dbReference>
<dbReference type="SMART" id="SM00642">
    <property type="entry name" value="Aamy"/>
    <property type="match status" value="1"/>
</dbReference>
<evidence type="ECO:0000313" key="5">
    <source>
        <dbReference type="EMBL" id="XAH74940.1"/>
    </source>
</evidence>
<name>A0ABZ3EZG1_9FIRM</name>
<feature type="domain" description="Glycosyl hydrolase family 13 catalytic" evidence="4">
    <location>
        <begin position="146"/>
        <end position="511"/>
    </location>
</feature>